<dbReference type="SUPFAM" id="SSF81923">
    <property type="entry name" value="Double Clp-N motif"/>
    <property type="match status" value="1"/>
</dbReference>
<dbReference type="AlphaFoldDB" id="A0A4Z1BQ72"/>
<dbReference type="EMBL" id="SRPF01000002">
    <property type="protein sequence ID" value="TGN39835.1"/>
    <property type="molecule type" value="Genomic_DNA"/>
</dbReference>
<comment type="caution">
    <text evidence="1">The sequence shown here is derived from an EMBL/GenBank/DDBJ whole genome shotgun (WGS) entry which is preliminary data.</text>
</comment>
<dbReference type="OrthoDB" id="6345267at2"/>
<dbReference type="Proteomes" id="UP000298325">
    <property type="component" value="Unassembled WGS sequence"/>
</dbReference>
<keyword evidence="2" id="KW-1185">Reference proteome</keyword>
<accession>A0A4Z1BQ72</accession>
<dbReference type="InterPro" id="IPR027417">
    <property type="entry name" value="P-loop_NTPase"/>
</dbReference>
<dbReference type="SUPFAM" id="SSF52540">
    <property type="entry name" value="P-loop containing nucleoside triphosphate hydrolases"/>
    <property type="match status" value="1"/>
</dbReference>
<proteinExistence type="predicted"/>
<reference evidence="1 2" key="1">
    <citation type="submission" date="2019-04" db="EMBL/GenBank/DDBJ databases">
        <authorList>
            <person name="Park S."/>
            <person name="Yoon J.-H."/>
        </authorList>
    </citation>
    <scope>NUCLEOTIDE SEQUENCE [LARGE SCALE GENOMIC DNA]</scope>
    <source>
        <strain evidence="1 2">HJM-18</strain>
    </source>
</reference>
<evidence type="ECO:0000313" key="2">
    <source>
        <dbReference type="Proteomes" id="UP000298325"/>
    </source>
</evidence>
<evidence type="ECO:0000313" key="1">
    <source>
        <dbReference type="EMBL" id="TGN39835.1"/>
    </source>
</evidence>
<dbReference type="Gene3D" id="1.10.1780.10">
    <property type="entry name" value="Clp, N-terminal domain"/>
    <property type="match status" value="1"/>
</dbReference>
<dbReference type="InterPro" id="IPR036628">
    <property type="entry name" value="Clp_N_dom_sf"/>
</dbReference>
<name>A0A4Z1BQ72_9GAMM</name>
<protein>
    <submittedName>
        <fullName evidence="1">Uncharacterized protein</fullName>
    </submittedName>
</protein>
<sequence>MEDWQGCLSPDCQTALQNARARVTRRGGHAVTLEDLLLAMLDDIPELCRFLQRQGVDLDELTRTIQCEQPIVTEVASDNLLSSQLVYWLDRAREVTGAVWLEWPELLQTLIQSSDRLQEKAYVAVLEAVSHWPVAMTDPMGDGHAGSSDDDRPVVMADARWLQLVDDLSVRLSANPPALVWIRGERGSGKSSLLRSLVSALPGGAVEVNLRREAEVLASEQSVMPTLVLDNVSPADLITFMSSEFSVARELVTGFTGSVLLVGPDSPASDKAVEQLQQILGRSLQAFNMPPCSISQKQAILTAHQPIIEKRWRIELAPGLVEYAAANRQPSVASPGAMLNWLESAAARLHLFAERGPMEAAALAGQADSLRRQSLLALARHQAIDGFECSVEVIDARQHACEARWRERERQGSLRILKTADLQAELDRRVAASSRSGQYRIDKNQTGEFGLA</sequence>
<dbReference type="RefSeq" id="WP_135802501.1">
    <property type="nucleotide sequence ID" value="NZ_SRPF01000002.1"/>
</dbReference>
<gene>
    <name evidence="1" type="ORF">E5Q11_05895</name>
</gene>
<organism evidence="1 2">
    <name type="scientific">Marinobacter confluentis</name>
    <dbReference type="NCBI Taxonomy" id="1697557"/>
    <lineage>
        <taxon>Bacteria</taxon>
        <taxon>Pseudomonadati</taxon>
        <taxon>Pseudomonadota</taxon>
        <taxon>Gammaproteobacteria</taxon>
        <taxon>Pseudomonadales</taxon>
        <taxon>Marinobacteraceae</taxon>
        <taxon>Marinobacter</taxon>
    </lineage>
</organism>